<protein>
    <submittedName>
        <fullName evidence="4">Glucosaminidase domain-containing protein</fullName>
    </submittedName>
</protein>
<dbReference type="InterPro" id="IPR002901">
    <property type="entry name" value="MGlyc_endo_b_GlcNAc-like_dom"/>
</dbReference>
<proteinExistence type="predicted"/>
<evidence type="ECO:0000259" key="3">
    <source>
        <dbReference type="SMART" id="SM00047"/>
    </source>
</evidence>
<gene>
    <name evidence="4" type="ORF">OW729_15640</name>
</gene>
<dbReference type="Gene3D" id="1.10.530.10">
    <property type="match status" value="1"/>
</dbReference>
<dbReference type="InterPro" id="IPR051056">
    <property type="entry name" value="Glycosyl_Hydrolase_73"/>
</dbReference>
<dbReference type="SMART" id="SM00047">
    <property type="entry name" value="LYZ2"/>
    <property type="match status" value="1"/>
</dbReference>
<feature type="domain" description="Mannosyl-glycoprotein endo-beta-N-acetylglucosamidase-like" evidence="3">
    <location>
        <begin position="134"/>
        <end position="294"/>
    </location>
</feature>
<accession>A0ABT4DCZ4</accession>
<dbReference type="RefSeq" id="WP_268062489.1">
    <property type="nucleotide sequence ID" value="NZ_JAPQFJ010000019.1"/>
</dbReference>
<evidence type="ECO:0000313" key="5">
    <source>
        <dbReference type="Proteomes" id="UP001144612"/>
    </source>
</evidence>
<keyword evidence="1" id="KW-0378">Hydrolase</keyword>
<sequence>MTKNNKKRKWIKYLIIILVLLCSTRYFIFNNNIDKNKINVRLYINTSDEVSKGKLQVNWKYLAAIDAVRYKNDFTKVNSKDLKALANKFIINDKGKYRLKDIDKVLDELFLNEKDKKKVYSYLEDLKYIGLVSKNLKEGSVNRKFINKLTPEAIKLYKKYKILPSVTIAQAALESNWGKSKLASKSNNLFGIKADKSWTGKVVTMETKEFYDKVINDKFRVYENVDKSLQDYGKFLIENKRYKKYGVFLSNHYIEQAQAIEKSGYSTVENKDGEKIYAKLLIDIIKENDLQIIDNKVEAEYH</sequence>
<dbReference type="Proteomes" id="UP001144612">
    <property type="component" value="Unassembled WGS sequence"/>
</dbReference>
<dbReference type="PANTHER" id="PTHR33308">
    <property type="entry name" value="PEPTIDOGLYCAN HYDROLASE FLGJ"/>
    <property type="match status" value="1"/>
</dbReference>
<keyword evidence="2" id="KW-1133">Transmembrane helix</keyword>
<evidence type="ECO:0000256" key="2">
    <source>
        <dbReference type="SAM" id="Phobius"/>
    </source>
</evidence>
<keyword evidence="2" id="KW-0472">Membrane</keyword>
<evidence type="ECO:0000313" key="4">
    <source>
        <dbReference type="EMBL" id="MCY6960053.1"/>
    </source>
</evidence>
<dbReference type="PANTHER" id="PTHR33308:SF9">
    <property type="entry name" value="PEPTIDOGLYCAN HYDROLASE FLGJ"/>
    <property type="match status" value="1"/>
</dbReference>
<evidence type="ECO:0000256" key="1">
    <source>
        <dbReference type="ARBA" id="ARBA00022801"/>
    </source>
</evidence>
<name>A0ABT4DCZ4_9CLOT</name>
<dbReference type="EMBL" id="JAPQFJ010000019">
    <property type="protein sequence ID" value="MCY6960053.1"/>
    <property type="molecule type" value="Genomic_DNA"/>
</dbReference>
<reference evidence="4" key="1">
    <citation type="submission" date="2022-12" db="EMBL/GenBank/DDBJ databases">
        <title>Clostridium sp. nov., isolated from industrial wastewater.</title>
        <authorList>
            <person name="Jiayan W."/>
        </authorList>
    </citation>
    <scope>NUCLEOTIDE SEQUENCE</scope>
    <source>
        <strain evidence="4">ZC22-4</strain>
    </source>
</reference>
<keyword evidence="2" id="KW-0812">Transmembrane</keyword>
<comment type="caution">
    <text evidence="4">The sequence shown here is derived from an EMBL/GenBank/DDBJ whole genome shotgun (WGS) entry which is preliminary data.</text>
</comment>
<organism evidence="4 5">
    <name type="scientific">Clostridium brassicae</name>
    <dbReference type="NCBI Taxonomy" id="2999072"/>
    <lineage>
        <taxon>Bacteria</taxon>
        <taxon>Bacillati</taxon>
        <taxon>Bacillota</taxon>
        <taxon>Clostridia</taxon>
        <taxon>Eubacteriales</taxon>
        <taxon>Clostridiaceae</taxon>
        <taxon>Clostridium</taxon>
    </lineage>
</organism>
<keyword evidence="5" id="KW-1185">Reference proteome</keyword>
<dbReference type="Pfam" id="PF01832">
    <property type="entry name" value="Glucosaminidase"/>
    <property type="match status" value="1"/>
</dbReference>
<feature type="transmembrane region" description="Helical" evidence="2">
    <location>
        <begin position="12"/>
        <end position="29"/>
    </location>
</feature>